<dbReference type="SUPFAM" id="SSF143847">
    <property type="entry name" value="XisI-like"/>
    <property type="match status" value="1"/>
</dbReference>
<dbReference type="EMBL" id="LMTZ01000102">
    <property type="protein sequence ID" value="KST65902.1"/>
    <property type="molecule type" value="Genomic_DNA"/>
</dbReference>
<dbReference type="RefSeq" id="WP_027846160.1">
    <property type="nucleotide sequence ID" value="NZ_LMTZ01000102.1"/>
</dbReference>
<dbReference type="InterPro" id="IPR014968">
    <property type="entry name" value="XisI"/>
</dbReference>
<evidence type="ECO:0000313" key="2">
    <source>
        <dbReference type="Proteomes" id="UP000053372"/>
    </source>
</evidence>
<dbReference type="Proteomes" id="UP000053372">
    <property type="component" value="Unassembled WGS sequence"/>
</dbReference>
<accession>A0A0V7ZND4</accession>
<dbReference type="Gene3D" id="3.30.310.110">
    <property type="entry name" value="XisI-like"/>
    <property type="match status" value="1"/>
</dbReference>
<name>A0A0V7ZND4_9CYAN</name>
<dbReference type="CDD" id="cd16382">
    <property type="entry name" value="XisI-like"/>
    <property type="match status" value="1"/>
</dbReference>
<reference evidence="1 2" key="1">
    <citation type="journal article" date="2015" name="Genome Announc.">
        <title>Draft Genome of the Euendolithic (true boring) Cyanobacterium Mastigocoleus testarum strain BC008.</title>
        <authorList>
            <person name="Guida B.S."/>
            <person name="Garcia-Pichel F."/>
        </authorList>
    </citation>
    <scope>NUCLEOTIDE SEQUENCE [LARGE SCALE GENOMIC DNA]</scope>
    <source>
        <strain evidence="1 2">BC008</strain>
    </source>
</reference>
<protein>
    <submittedName>
        <fullName evidence="1">FdxN element excision controlling factor protein</fullName>
    </submittedName>
</protein>
<dbReference type="Pfam" id="PF08869">
    <property type="entry name" value="XisI"/>
    <property type="match status" value="1"/>
</dbReference>
<keyword evidence="2" id="KW-1185">Reference proteome</keyword>
<dbReference type="OrthoDB" id="467081at2"/>
<proteinExistence type="predicted"/>
<gene>
    <name evidence="1" type="ORF">BC008_23280</name>
</gene>
<organism evidence="1 2">
    <name type="scientific">Mastigocoleus testarum BC008</name>
    <dbReference type="NCBI Taxonomy" id="371196"/>
    <lineage>
        <taxon>Bacteria</taxon>
        <taxon>Bacillati</taxon>
        <taxon>Cyanobacteriota</taxon>
        <taxon>Cyanophyceae</taxon>
        <taxon>Nostocales</taxon>
        <taxon>Hapalosiphonaceae</taxon>
        <taxon>Mastigocoleus</taxon>
    </lineage>
</organism>
<sequence>METANQPLNRWYEILEKIFQYYADLPYRYGDVTNHIVISRDCNHFMLLHEGWENHRRVYGTIIHVEIRDGKIWIHYDGIEDGITDELVAAGVPKDRIVLAFHPPEIRQHTGYAVA</sequence>
<comment type="caution">
    <text evidence="1">The sequence shown here is derived from an EMBL/GenBank/DDBJ whole genome shotgun (WGS) entry which is preliminary data.</text>
</comment>
<dbReference type="InterPro" id="IPR035943">
    <property type="entry name" value="XisI-like_sf"/>
</dbReference>
<dbReference type="AlphaFoldDB" id="A0A0V7ZND4"/>
<evidence type="ECO:0000313" key="1">
    <source>
        <dbReference type="EMBL" id="KST65902.1"/>
    </source>
</evidence>